<comment type="caution">
    <text evidence="2">The sequence shown here is derived from an EMBL/GenBank/DDBJ whole genome shotgun (WGS) entry which is preliminary data.</text>
</comment>
<dbReference type="EMBL" id="CAJPDR010000349">
    <property type="protein sequence ID" value="CAF9933191.1"/>
    <property type="molecule type" value="Genomic_DNA"/>
</dbReference>
<proteinExistence type="predicted"/>
<feature type="compositionally biased region" description="Basic residues" evidence="1">
    <location>
        <begin position="150"/>
        <end position="170"/>
    </location>
</feature>
<evidence type="ECO:0000256" key="1">
    <source>
        <dbReference type="SAM" id="MobiDB-lite"/>
    </source>
</evidence>
<dbReference type="AlphaFoldDB" id="A0A8H3FVU9"/>
<feature type="compositionally biased region" description="Low complexity" evidence="1">
    <location>
        <begin position="1"/>
        <end position="19"/>
    </location>
</feature>
<keyword evidence="3" id="KW-1185">Reference proteome</keyword>
<evidence type="ECO:0000313" key="3">
    <source>
        <dbReference type="Proteomes" id="UP000664203"/>
    </source>
</evidence>
<sequence length="182" mass="19910">MASDDSSSERSLSASPSPNSRRRLPSLAFADAISIPFKSQLSQPSTTSFSPDFSLSPITPPSSISSPAFASCAYPDWPQRDILSPNASPYRGSTANSYISDDDLLDLAELELVGGMRIPSDLRTQFISWEQTRQPPLVLQSLPSLPVVTRKARPTPRRRRRSSPLKRRKVVVGMSPIAEAPE</sequence>
<name>A0A8H3FVU9_9LECA</name>
<feature type="region of interest" description="Disordered" evidence="1">
    <location>
        <begin position="1"/>
        <end position="24"/>
    </location>
</feature>
<feature type="region of interest" description="Disordered" evidence="1">
    <location>
        <begin position="148"/>
        <end position="182"/>
    </location>
</feature>
<accession>A0A8H3FVU9</accession>
<protein>
    <submittedName>
        <fullName evidence="2">Uncharacterized protein</fullName>
    </submittedName>
</protein>
<dbReference type="Proteomes" id="UP000664203">
    <property type="component" value="Unassembled WGS sequence"/>
</dbReference>
<evidence type="ECO:0000313" key="2">
    <source>
        <dbReference type="EMBL" id="CAF9933191.1"/>
    </source>
</evidence>
<reference evidence="2" key="1">
    <citation type="submission" date="2021-03" db="EMBL/GenBank/DDBJ databases">
        <authorList>
            <person name="Tagirdzhanova G."/>
        </authorList>
    </citation>
    <scope>NUCLEOTIDE SEQUENCE</scope>
</reference>
<organism evidence="2 3">
    <name type="scientific">Alectoria fallacina</name>
    <dbReference type="NCBI Taxonomy" id="1903189"/>
    <lineage>
        <taxon>Eukaryota</taxon>
        <taxon>Fungi</taxon>
        <taxon>Dikarya</taxon>
        <taxon>Ascomycota</taxon>
        <taxon>Pezizomycotina</taxon>
        <taxon>Lecanoromycetes</taxon>
        <taxon>OSLEUM clade</taxon>
        <taxon>Lecanoromycetidae</taxon>
        <taxon>Lecanorales</taxon>
        <taxon>Lecanorineae</taxon>
        <taxon>Parmeliaceae</taxon>
        <taxon>Alectoria</taxon>
    </lineage>
</organism>
<gene>
    <name evidence="2" type="ORF">ALECFALPRED_005499</name>
</gene>